<feature type="transmembrane region" description="Helical" evidence="1">
    <location>
        <begin position="65"/>
        <end position="92"/>
    </location>
</feature>
<name>A0A4V3E2W6_9FLAO</name>
<proteinExistence type="predicted"/>
<accession>A0A4V3E2W6</accession>
<organism evidence="2 3">
    <name type="scientific">Maribacter caenipelagi</name>
    <dbReference type="NCBI Taxonomy" id="1447781"/>
    <lineage>
        <taxon>Bacteria</taxon>
        <taxon>Pseudomonadati</taxon>
        <taxon>Bacteroidota</taxon>
        <taxon>Flavobacteriia</taxon>
        <taxon>Flavobacteriales</taxon>
        <taxon>Flavobacteriaceae</taxon>
        <taxon>Maribacter</taxon>
    </lineage>
</organism>
<keyword evidence="3" id="KW-1185">Reference proteome</keyword>
<keyword evidence="1" id="KW-1133">Transmembrane helix</keyword>
<keyword evidence="1" id="KW-0472">Membrane</keyword>
<dbReference type="EMBL" id="SNZW01000011">
    <property type="protein sequence ID" value="TDS18768.1"/>
    <property type="molecule type" value="Genomic_DNA"/>
</dbReference>
<dbReference type="AlphaFoldDB" id="A0A4V3E2W6"/>
<feature type="transmembrane region" description="Helical" evidence="1">
    <location>
        <begin position="38"/>
        <end position="58"/>
    </location>
</feature>
<gene>
    <name evidence="2" type="ORF">DFQ03_0478</name>
</gene>
<feature type="transmembrane region" description="Helical" evidence="1">
    <location>
        <begin position="132"/>
        <end position="151"/>
    </location>
</feature>
<feature type="transmembrane region" description="Helical" evidence="1">
    <location>
        <begin position="104"/>
        <end position="125"/>
    </location>
</feature>
<feature type="transmembrane region" description="Helical" evidence="1">
    <location>
        <begin position="12"/>
        <end position="32"/>
    </location>
</feature>
<sequence>MQKIDRTTFIGIYTYLILTAIWTILCVVTNEFTKNDKGFISGLGFLIIFTISIFLTNYKIKLRQLLYSAIIVSITFFVASFLVGLFSIWLIWLFDLPEFTNKTLFVVLSSAVASIGLSLMIKYIYKVDKLKISLLMIFIAGVLSSILIEMINNKLFFDYNIPTRVTMFVAWQSLAIIPIFYLINENNLNDTARKKTHYNNT</sequence>
<protein>
    <submittedName>
        <fullName evidence="2">Uncharacterized protein</fullName>
    </submittedName>
</protein>
<evidence type="ECO:0000313" key="3">
    <source>
        <dbReference type="Proteomes" id="UP000295274"/>
    </source>
</evidence>
<dbReference type="OrthoDB" id="9846532at2"/>
<dbReference type="Proteomes" id="UP000295274">
    <property type="component" value="Unassembled WGS sequence"/>
</dbReference>
<evidence type="ECO:0000313" key="2">
    <source>
        <dbReference type="EMBL" id="TDS18768.1"/>
    </source>
</evidence>
<comment type="caution">
    <text evidence="2">The sequence shown here is derived from an EMBL/GenBank/DDBJ whole genome shotgun (WGS) entry which is preliminary data.</text>
</comment>
<reference evidence="2 3" key="1">
    <citation type="submission" date="2019-03" db="EMBL/GenBank/DDBJ databases">
        <title>Genomic Encyclopedia of Type Strains, Phase III (KMG-III): the genomes of soil and plant-associated and newly described type strains.</title>
        <authorList>
            <person name="Whitman W."/>
        </authorList>
    </citation>
    <scope>NUCLEOTIDE SEQUENCE [LARGE SCALE GENOMIC DNA]</scope>
    <source>
        <strain evidence="2 3">CECT 8455</strain>
    </source>
</reference>
<evidence type="ECO:0000256" key="1">
    <source>
        <dbReference type="SAM" id="Phobius"/>
    </source>
</evidence>
<keyword evidence="1" id="KW-0812">Transmembrane</keyword>
<dbReference type="RefSeq" id="WP_133671403.1">
    <property type="nucleotide sequence ID" value="NZ_SNZW01000011.1"/>
</dbReference>
<feature type="transmembrane region" description="Helical" evidence="1">
    <location>
        <begin position="163"/>
        <end position="183"/>
    </location>
</feature>